<name>A0AAD4BJH4_BOLED</name>
<dbReference type="Proteomes" id="UP001194468">
    <property type="component" value="Unassembled WGS sequence"/>
</dbReference>
<evidence type="ECO:0000256" key="1">
    <source>
        <dbReference type="SAM" id="MobiDB-lite"/>
    </source>
</evidence>
<gene>
    <name evidence="2" type="ORF">L210DRAFT_3507379</name>
</gene>
<keyword evidence="3" id="KW-1185">Reference proteome</keyword>
<dbReference type="EMBL" id="WHUW01000038">
    <property type="protein sequence ID" value="KAF8432742.1"/>
    <property type="molecule type" value="Genomic_DNA"/>
</dbReference>
<feature type="region of interest" description="Disordered" evidence="1">
    <location>
        <begin position="1"/>
        <end position="38"/>
    </location>
</feature>
<sequence>MGKGGRGEQESEDPASSRSPSSPSLSSSSPSSSSSFSLSLSGVSYPAKELERKVVEEADVTYRRHERVVWEACMKILEHPDEVDKRAEVGVVLPRRPRRLATTDPSMGANNLSPSSSSAELQTMRLAQQFFAASRLPMVWYRIGTNNYDCLNRLEFMIPPEVNSCPANNLPFELLSYICEIGGTDGHSVQP</sequence>
<evidence type="ECO:0000313" key="3">
    <source>
        <dbReference type="Proteomes" id="UP001194468"/>
    </source>
</evidence>
<comment type="caution">
    <text evidence="2">The sequence shown here is derived from an EMBL/GenBank/DDBJ whole genome shotgun (WGS) entry which is preliminary data.</text>
</comment>
<organism evidence="2 3">
    <name type="scientific">Boletus edulis BED1</name>
    <dbReference type="NCBI Taxonomy" id="1328754"/>
    <lineage>
        <taxon>Eukaryota</taxon>
        <taxon>Fungi</taxon>
        <taxon>Dikarya</taxon>
        <taxon>Basidiomycota</taxon>
        <taxon>Agaricomycotina</taxon>
        <taxon>Agaricomycetes</taxon>
        <taxon>Agaricomycetidae</taxon>
        <taxon>Boletales</taxon>
        <taxon>Boletineae</taxon>
        <taxon>Boletaceae</taxon>
        <taxon>Boletoideae</taxon>
        <taxon>Boletus</taxon>
    </lineage>
</organism>
<reference evidence="2" key="2">
    <citation type="journal article" date="2020" name="Nat. Commun.">
        <title>Large-scale genome sequencing of mycorrhizal fungi provides insights into the early evolution of symbiotic traits.</title>
        <authorList>
            <person name="Miyauchi S."/>
            <person name="Kiss E."/>
            <person name="Kuo A."/>
            <person name="Drula E."/>
            <person name="Kohler A."/>
            <person name="Sanchez-Garcia M."/>
            <person name="Morin E."/>
            <person name="Andreopoulos B."/>
            <person name="Barry K.W."/>
            <person name="Bonito G."/>
            <person name="Buee M."/>
            <person name="Carver A."/>
            <person name="Chen C."/>
            <person name="Cichocki N."/>
            <person name="Clum A."/>
            <person name="Culley D."/>
            <person name="Crous P.W."/>
            <person name="Fauchery L."/>
            <person name="Girlanda M."/>
            <person name="Hayes R.D."/>
            <person name="Keri Z."/>
            <person name="LaButti K."/>
            <person name="Lipzen A."/>
            <person name="Lombard V."/>
            <person name="Magnuson J."/>
            <person name="Maillard F."/>
            <person name="Murat C."/>
            <person name="Nolan M."/>
            <person name="Ohm R.A."/>
            <person name="Pangilinan J."/>
            <person name="Pereira M.F."/>
            <person name="Perotto S."/>
            <person name="Peter M."/>
            <person name="Pfister S."/>
            <person name="Riley R."/>
            <person name="Sitrit Y."/>
            <person name="Stielow J.B."/>
            <person name="Szollosi G."/>
            <person name="Zifcakova L."/>
            <person name="Stursova M."/>
            <person name="Spatafora J.W."/>
            <person name="Tedersoo L."/>
            <person name="Vaario L.M."/>
            <person name="Yamada A."/>
            <person name="Yan M."/>
            <person name="Wang P."/>
            <person name="Xu J."/>
            <person name="Bruns T."/>
            <person name="Baldrian P."/>
            <person name="Vilgalys R."/>
            <person name="Dunand C."/>
            <person name="Henrissat B."/>
            <person name="Grigoriev I.V."/>
            <person name="Hibbett D."/>
            <person name="Nagy L.G."/>
            <person name="Martin F.M."/>
        </authorList>
    </citation>
    <scope>NUCLEOTIDE SEQUENCE</scope>
    <source>
        <strain evidence="2">BED1</strain>
    </source>
</reference>
<accession>A0AAD4BJH4</accession>
<feature type="compositionally biased region" description="Low complexity" evidence="1">
    <location>
        <begin position="16"/>
        <end position="38"/>
    </location>
</feature>
<protein>
    <submittedName>
        <fullName evidence="2">Uncharacterized protein</fullName>
    </submittedName>
</protein>
<dbReference type="AlphaFoldDB" id="A0AAD4BJH4"/>
<reference evidence="2" key="1">
    <citation type="submission" date="2019-10" db="EMBL/GenBank/DDBJ databases">
        <authorList>
            <consortium name="DOE Joint Genome Institute"/>
            <person name="Kuo A."/>
            <person name="Miyauchi S."/>
            <person name="Kiss E."/>
            <person name="Drula E."/>
            <person name="Kohler A."/>
            <person name="Sanchez-Garcia M."/>
            <person name="Andreopoulos B."/>
            <person name="Barry K.W."/>
            <person name="Bonito G."/>
            <person name="Buee M."/>
            <person name="Carver A."/>
            <person name="Chen C."/>
            <person name="Cichocki N."/>
            <person name="Clum A."/>
            <person name="Culley D."/>
            <person name="Crous P.W."/>
            <person name="Fauchery L."/>
            <person name="Girlanda M."/>
            <person name="Hayes R."/>
            <person name="Keri Z."/>
            <person name="LaButti K."/>
            <person name="Lipzen A."/>
            <person name="Lombard V."/>
            <person name="Magnuson J."/>
            <person name="Maillard F."/>
            <person name="Morin E."/>
            <person name="Murat C."/>
            <person name="Nolan M."/>
            <person name="Ohm R."/>
            <person name="Pangilinan J."/>
            <person name="Pereira M."/>
            <person name="Perotto S."/>
            <person name="Peter M."/>
            <person name="Riley R."/>
            <person name="Sitrit Y."/>
            <person name="Stielow B."/>
            <person name="Szollosi G."/>
            <person name="Zifcakova L."/>
            <person name="Stursova M."/>
            <person name="Spatafora J.W."/>
            <person name="Tedersoo L."/>
            <person name="Vaario L.-M."/>
            <person name="Yamada A."/>
            <person name="Yan M."/>
            <person name="Wang P."/>
            <person name="Xu J."/>
            <person name="Bruns T."/>
            <person name="Baldrian P."/>
            <person name="Vilgalys R."/>
            <person name="Henrissat B."/>
            <person name="Grigoriev I.V."/>
            <person name="Hibbett D."/>
            <person name="Nagy L.G."/>
            <person name="Martin F.M."/>
        </authorList>
    </citation>
    <scope>NUCLEOTIDE SEQUENCE</scope>
    <source>
        <strain evidence="2">BED1</strain>
    </source>
</reference>
<evidence type="ECO:0000313" key="2">
    <source>
        <dbReference type="EMBL" id="KAF8432742.1"/>
    </source>
</evidence>
<proteinExistence type="predicted"/>